<dbReference type="InterPro" id="IPR021225">
    <property type="entry name" value="Tlde1_dom"/>
</dbReference>
<proteinExistence type="predicted"/>
<evidence type="ECO:0000313" key="5">
    <source>
        <dbReference type="EMBL" id="TCO37220.1"/>
    </source>
</evidence>
<dbReference type="Pfam" id="PF05593">
    <property type="entry name" value="RHS_repeat"/>
    <property type="match status" value="2"/>
</dbReference>
<sequence length="1712" mass="185745">MRGANCGLFVFLALGAGQAFSQTCPTVPASLNYGYKPDTSTCRFKTLEEAEATLHASPAGSPASGLAFTITPNFFASPNAGASWDYRPNGAVTGSSSVLRGAAAAVSSSYSLFVRDWTSSSASLSDQVTQAQSQFDATYAVHPQYSWTRMGAATSTNNISGPPSQVTGVGTNQGSLIYRPASSTASGWGATVSINATQNAAILSGDEGRDGASVETTQSFIWNVQRTDDITCPAGANVLQGATSSNDACGTPFIKNFISGPGFNQTSGSCGIGDPCYPSNGNNLVVEKVFTYGRIPFELYYNSLRQTRPYSFIDRNWSHSLSKRVITEWFTDNHISGIGADNASPQSTTFVTVQDEQAHQEVFAKITDPNFPLAAGTYAFRSTNTLGNVLIFQPASGNTPHFWELDRADGAIEIYDRTGRLAQILYPDDPRGNLTLTYLGPPLPTVPVYNSSAVPTDEAFWRLGQVTDGTGRYVTFTYSNDQYLWLTDVTADDGTALAHFDYDSAHRLNKLTFADLSFRQYLYNEAANIFGGATPPAGIVGYWLTGTLDEMGRRFSTYKYDDWGRVVANWHGPNAEKVTLSYSSDATDSSATATLASGRQVTYNYLAGAPYRHMASRTDTSGASESFAYYDVANAAAFTRLRQKTDRNGNITKFEYDAAAVHVSARVQAYNTPQQRRVETDWDLTANRVLEERIIPQPNNSTNTVPDAKTTYAYDPATGRQVSVTRANLTDGTIRKTQRTYCSVTDTAATGCVAGYLKLVDGPRSDLIDQTTYAYYTSTDLSGCASGPSGACHHAGDLYSETNALGQASYFLAYDKYGHPTRTKDINGVISDYQYSARGWLTDKIVRVNANGTPAVGDATTHVEYDLSGLVKKVTDPDGVYLSYTYDDAHRLTRITDRANATIDYCPSGAGSPTCLDPLGHRLIEVTKDSSQSQKRKLSRAYDALGRLQQLNNAAGASVVAFGATGYDANGNPLLSTDGRGIKTKNVYDALDRLTQQVRDFNGAAPATSNTATSYEYDSRDNVKKITDPDNLATTYTYDALDNLKALDSPDTGHTSYRYDLAGNRISQTDARNKVTNYSYDALNRPRTRTHPAASTLNVTYTYDVANADCVTGEQAPMGHLTRMQDGSGETRYCYDAHGNLRRKVQVTAGITQTTAYTYTAGDRLASITYPSGASATYGLDTMGRQSSLTWQQSSTSSPVTIVSSATYNPFGPVSVLTFGNGRTLTKTYDQDYEISGVSSSESTGLRLAFVVDTMGNITSASIPLSRVQRSYSYDALERLADVTASMVPFETYTYNKTGDRLSAAFGGGSAQAYSYVPGTHRLLNAGDGNRNYDANGNQTTLPTSTYPLVYDDSNRLSTATVTVAGSATTFSYAYNGAGQRTFKNKSGLTTSFDESSVYDEGGRLLSVRTSDGTSSSRSTTSSTNPTLRELMYFNGVPVAQFTQEPVSLTAGLHYIETDHLGSPRVVFDPSNNGAMWKWEFLDSAFGANVPDEAVSGNGQYLLGLRYPGQYFDAESGLHYNYFRDYDPATGRYVESDPTGLMDGPNTYAYVGSSPLNYRDAWGLARCEYSVSRHTLTCTSNNAFDPNFVGPPDQRNLGPGGVFSGIGGCRNNNSQECADSSHRGPIPPGNYLMNRDTRSCCLDHWRLEPNPPVKWWEYYSGLRRNGFKLHPGGFSLGCITASNNDSQAMHDYDWVHQLLMQEDGNNMLVVVP</sequence>
<evidence type="ECO:0000259" key="4">
    <source>
        <dbReference type="Pfam" id="PF25023"/>
    </source>
</evidence>
<gene>
    <name evidence="5" type="ORF">EV148_11031</name>
</gene>
<evidence type="ECO:0000313" key="6">
    <source>
        <dbReference type="Proteomes" id="UP000294862"/>
    </source>
</evidence>
<dbReference type="InterPro" id="IPR050708">
    <property type="entry name" value="T6SS_VgrG/RHS"/>
</dbReference>
<dbReference type="EMBL" id="SLWQ01000010">
    <property type="protein sequence ID" value="TCO37220.1"/>
    <property type="molecule type" value="Genomic_DNA"/>
</dbReference>
<dbReference type="InterPro" id="IPR056823">
    <property type="entry name" value="TEN-like_YD-shell"/>
</dbReference>
<dbReference type="PANTHER" id="PTHR32305:SF15">
    <property type="entry name" value="PROTEIN RHSA-RELATED"/>
    <property type="match status" value="1"/>
</dbReference>
<dbReference type="InterPro" id="IPR031325">
    <property type="entry name" value="RHS_repeat"/>
</dbReference>
<dbReference type="Pfam" id="PF25023">
    <property type="entry name" value="TEN_YD-shell"/>
    <property type="match status" value="1"/>
</dbReference>
<name>A0A4V6NNA7_9GAMM</name>
<dbReference type="InterPro" id="IPR022385">
    <property type="entry name" value="Rhs_assc_core"/>
</dbReference>
<evidence type="ECO:0000256" key="1">
    <source>
        <dbReference type="ARBA" id="ARBA00022737"/>
    </source>
</evidence>
<dbReference type="Gene3D" id="2.180.10.10">
    <property type="entry name" value="RHS repeat-associated core"/>
    <property type="match status" value="2"/>
</dbReference>
<feature type="chain" id="PRO_5020382665" evidence="2">
    <location>
        <begin position="22"/>
        <end position="1712"/>
    </location>
</feature>
<dbReference type="PRINTS" id="PR00394">
    <property type="entry name" value="RHSPROTEIN"/>
</dbReference>
<keyword evidence="2" id="KW-0732">Signal</keyword>
<keyword evidence="1" id="KW-0677">Repeat</keyword>
<dbReference type="NCBIfam" id="TIGR03696">
    <property type="entry name" value="Rhs_assc_core"/>
    <property type="match status" value="1"/>
</dbReference>
<evidence type="ECO:0000256" key="2">
    <source>
        <dbReference type="SAM" id="SignalP"/>
    </source>
</evidence>
<protein>
    <submittedName>
        <fullName evidence="5">RHS repeat-associated protein</fullName>
    </submittedName>
</protein>
<comment type="caution">
    <text evidence="5">The sequence shown here is derived from an EMBL/GenBank/DDBJ whole genome shotgun (WGS) entry which is preliminary data.</text>
</comment>
<dbReference type="PANTHER" id="PTHR32305">
    <property type="match status" value="1"/>
</dbReference>
<organism evidence="5 6">
    <name type="scientific">Dokdonella fugitiva</name>
    <dbReference type="NCBI Taxonomy" id="328517"/>
    <lineage>
        <taxon>Bacteria</taxon>
        <taxon>Pseudomonadati</taxon>
        <taxon>Pseudomonadota</taxon>
        <taxon>Gammaproteobacteria</taxon>
        <taxon>Lysobacterales</taxon>
        <taxon>Rhodanobacteraceae</taxon>
        <taxon>Dokdonella</taxon>
    </lineage>
</organism>
<accession>A0A4V6NNA7</accession>
<dbReference type="Proteomes" id="UP000294862">
    <property type="component" value="Unassembled WGS sequence"/>
</dbReference>
<dbReference type="Pfam" id="PF10908">
    <property type="entry name" value="Tlde1_dom"/>
    <property type="match status" value="1"/>
</dbReference>
<dbReference type="InterPro" id="IPR006530">
    <property type="entry name" value="YD"/>
</dbReference>
<keyword evidence="6" id="KW-1185">Reference proteome</keyword>
<evidence type="ECO:0000259" key="3">
    <source>
        <dbReference type="Pfam" id="PF10908"/>
    </source>
</evidence>
<dbReference type="NCBIfam" id="TIGR01643">
    <property type="entry name" value="YD_repeat_2x"/>
    <property type="match status" value="4"/>
</dbReference>
<reference evidence="5 6" key="1">
    <citation type="journal article" date="2015" name="Stand. Genomic Sci.">
        <title>Genomic Encyclopedia of Bacterial and Archaeal Type Strains, Phase III: the genomes of soil and plant-associated and newly described type strains.</title>
        <authorList>
            <person name="Whitman W.B."/>
            <person name="Woyke T."/>
            <person name="Klenk H.P."/>
            <person name="Zhou Y."/>
            <person name="Lilburn T.G."/>
            <person name="Beck B.J."/>
            <person name="De Vos P."/>
            <person name="Vandamme P."/>
            <person name="Eisen J.A."/>
            <person name="Garrity G."/>
            <person name="Hugenholtz P."/>
            <person name="Kyrpides N.C."/>
        </authorList>
    </citation>
    <scope>NUCLEOTIDE SEQUENCE [LARGE SCALE GENOMIC DNA]</scope>
    <source>
        <strain evidence="5 6">A3</strain>
    </source>
</reference>
<feature type="signal peptide" evidence="2">
    <location>
        <begin position="1"/>
        <end position="21"/>
    </location>
</feature>
<feature type="domain" description="Teneurin-like YD-shell" evidence="4">
    <location>
        <begin position="928"/>
        <end position="1106"/>
    </location>
</feature>
<feature type="domain" description="Tlde1" evidence="3">
    <location>
        <begin position="1602"/>
        <end position="1692"/>
    </location>
</feature>